<dbReference type="InterPro" id="IPR036909">
    <property type="entry name" value="Cyt_c-like_dom_sf"/>
</dbReference>
<dbReference type="GO" id="GO:0009055">
    <property type="term" value="F:electron transfer activity"/>
    <property type="evidence" value="ECO:0007669"/>
    <property type="project" value="InterPro"/>
</dbReference>
<evidence type="ECO:0000256" key="9">
    <source>
        <dbReference type="PIRSR" id="PIRSR000018-50"/>
    </source>
</evidence>
<evidence type="ECO:0000256" key="2">
    <source>
        <dbReference type="ARBA" id="ARBA00022475"/>
    </source>
</evidence>
<dbReference type="InterPro" id="IPR009056">
    <property type="entry name" value="Cyt_c-like_dom"/>
</dbReference>
<dbReference type="RefSeq" id="WP_162364823.1">
    <property type="nucleotide sequence ID" value="NZ_WUBS01000003.1"/>
</dbReference>
<evidence type="ECO:0000313" key="14">
    <source>
        <dbReference type="EMBL" id="NDL62137.1"/>
    </source>
</evidence>
<feature type="binding site" description="axial binding residue" evidence="10">
    <location>
        <position position="327"/>
    </location>
    <ligand>
        <name>heme c</name>
        <dbReference type="ChEBI" id="CHEBI:61717"/>
        <label>3</label>
    </ligand>
    <ligandPart>
        <name>Fe</name>
        <dbReference type="ChEBI" id="CHEBI:18248"/>
    </ligandPart>
</feature>
<protein>
    <submittedName>
        <fullName evidence="14">C-type cytochrome</fullName>
    </submittedName>
</protein>
<dbReference type="InterPro" id="IPR051459">
    <property type="entry name" value="Cytochrome_c-type_DH"/>
</dbReference>
<feature type="compositionally biased region" description="Basic and acidic residues" evidence="11">
    <location>
        <begin position="411"/>
        <end position="429"/>
    </location>
</feature>
<organism evidence="14 15">
    <name type="scientific">Acerihabitans arboris</name>
    <dbReference type="NCBI Taxonomy" id="2691583"/>
    <lineage>
        <taxon>Bacteria</taxon>
        <taxon>Pseudomonadati</taxon>
        <taxon>Pseudomonadota</taxon>
        <taxon>Gammaproteobacteria</taxon>
        <taxon>Enterobacterales</taxon>
        <taxon>Pectobacteriaceae</taxon>
        <taxon>Acerihabitans</taxon>
    </lineage>
</organism>
<keyword evidence="7 10" id="KW-0408">Iron</keyword>
<dbReference type="AlphaFoldDB" id="A0A845SFL3"/>
<evidence type="ECO:0000256" key="11">
    <source>
        <dbReference type="SAM" id="MobiDB-lite"/>
    </source>
</evidence>
<comment type="subcellular location">
    <subcellularLocation>
        <location evidence="1">Cell membrane</location>
    </subcellularLocation>
</comment>
<dbReference type="GO" id="GO:0005886">
    <property type="term" value="C:plasma membrane"/>
    <property type="evidence" value="ECO:0007669"/>
    <property type="project" value="UniProtKB-SubCell"/>
</dbReference>
<keyword evidence="2" id="KW-1003">Cell membrane</keyword>
<evidence type="ECO:0000256" key="7">
    <source>
        <dbReference type="ARBA" id="ARBA00023004"/>
    </source>
</evidence>
<gene>
    <name evidence="14" type="ORF">GRH90_05120</name>
</gene>
<feature type="binding site" description="covalent" evidence="9">
    <location>
        <position position="189"/>
    </location>
    <ligand>
        <name>heme c</name>
        <dbReference type="ChEBI" id="CHEBI:61717"/>
        <label>2</label>
    </ligand>
</feature>
<sequence>MKFRWNAVLPFIALALLPAAAAAAADGQPVSTGQYLATAGDCVACHTTAGGRPFAGGLKMNTPVGAIYSTNITPDKDTGIGDYRYEDFAKAVREGVAKDGHHLYPAMPYTSFAKINDEDMRALYDFFMRQVPAVKQPNRDSDIPWPLNMRWPLAAWNWVFHDDDAFRPDKGQNAEWNRGAYLVQGLEHCGTCHTPRGLAFQEKALDQSDDAYLSGGTLEGWHAPDLTGNANDGLGRWSADELVMFLKTGRTDSSAAFGAMTDVVEHSTQHLSDADLRAMAVYLKSIKSSDPHAAVPREDDATSAALVKGDMGKPGAQEYMDNCAACHRIDGKGYAKTFPALAHNPAVLSDDPSSLVSIVLRGGKMAVTKDAVTGLTMPDFAWRLDDRQVADLLSFVRSGWGNNAPPVSAKQVKELRKQLSTVERKDPNKANEPNTGPPRQ</sequence>
<feature type="binding site" description="axial binding residue" evidence="10">
    <location>
        <position position="46"/>
    </location>
    <ligand>
        <name>heme c</name>
        <dbReference type="ChEBI" id="CHEBI:61717"/>
        <label>1</label>
    </ligand>
    <ligandPart>
        <name>Fe</name>
        <dbReference type="ChEBI" id="CHEBI:18248"/>
    </ligandPart>
</feature>
<accession>A0A845SFL3</accession>
<feature type="binding site" description="covalent" evidence="9">
    <location>
        <position position="42"/>
    </location>
    <ligand>
        <name>heme c</name>
        <dbReference type="ChEBI" id="CHEBI:61717"/>
        <label>1</label>
    </ligand>
</feature>
<dbReference type="GO" id="GO:0016614">
    <property type="term" value="F:oxidoreductase activity, acting on CH-OH group of donors"/>
    <property type="evidence" value="ECO:0007669"/>
    <property type="project" value="InterPro"/>
</dbReference>
<evidence type="ECO:0000313" key="15">
    <source>
        <dbReference type="Proteomes" id="UP000461443"/>
    </source>
</evidence>
<reference evidence="14 15" key="1">
    <citation type="submission" date="2019-12" db="EMBL/GenBank/DDBJ databases">
        <authorList>
            <person name="Lee S.D."/>
        </authorList>
    </citation>
    <scope>NUCLEOTIDE SEQUENCE [LARGE SCALE GENOMIC DNA]</scope>
    <source>
        <strain evidence="14 15">SAP-6</strain>
    </source>
</reference>
<dbReference type="EMBL" id="WUBS01000003">
    <property type="protein sequence ID" value="NDL62137.1"/>
    <property type="molecule type" value="Genomic_DNA"/>
</dbReference>
<dbReference type="PROSITE" id="PS51007">
    <property type="entry name" value="CYTC"/>
    <property type="match status" value="3"/>
</dbReference>
<feature type="domain" description="Cytochrome c" evidence="13">
    <location>
        <begin position="310"/>
        <end position="400"/>
    </location>
</feature>
<keyword evidence="6" id="KW-0677">Repeat</keyword>
<comment type="caution">
    <text evidence="14">The sequence shown here is derived from an EMBL/GenBank/DDBJ whole genome shotgun (WGS) entry which is preliminary data.</text>
</comment>
<feature type="binding site" description="covalent" evidence="9">
    <location>
        <position position="326"/>
    </location>
    <ligand>
        <name>heme c</name>
        <dbReference type="ChEBI" id="CHEBI:61717"/>
        <label>3</label>
    </ligand>
</feature>
<feature type="signal peptide" evidence="12">
    <location>
        <begin position="1"/>
        <end position="24"/>
    </location>
</feature>
<dbReference type="Proteomes" id="UP000461443">
    <property type="component" value="Unassembled WGS sequence"/>
</dbReference>
<dbReference type="InterPro" id="IPR014353">
    <property type="entry name" value="Membr-bd_ADH_cyt_c"/>
</dbReference>
<evidence type="ECO:0000256" key="1">
    <source>
        <dbReference type="ARBA" id="ARBA00004236"/>
    </source>
</evidence>
<feature type="chain" id="PRO_5032272213" evidence="12">
    <location>
        <begin position="25"/>
        <end position="440"/>
    </location>
</feature>
<keyword evidence="5 12" id="KW-0732">Signal</keyword>
<feature type="region of interest" description="Disordered" evidence="11">
    <location>
        <begin position="403"/>
        <end position="440"/>
    </location>
</feature>
<dbReference type="Pfam" id="PF00034">
    <property type="entry name" value="Cytochrom_C"/>
    <property type="match status" value="3"/>
</dbReference>
<evidence type="ECO:0000256" key="4">
    <source>
        <dbReference type="ARBA" id="ARBA00022723"/>
    </source>
</evidence>
<dbReference type="GO" id="GO:0020037">
    <property type="term" value="F:heme binding"/>
    <property type="evidence" value="ECO:0007669"/>
    <property type="project" value="InterPro"/>
</dbReference>
<keyword evidence="3 9" id="KW-0349">Heme</keyword>
<keyword evidence="15" id="KW-1185">Reference proteome</keyword>
<evidence type="ECO:0000256" key="12">
    <source>
        <dbReference type="SAM" id="SignalP"/>
    </source>
</evidence>
<feature type="binding site" description="covalent" evidence="9">
    <location>
        <position position="45"/>
    </location>
    <ligand>
        <name>heme c</name>
        <dbReference type="ChEBI" id="CHEBI:61717"/>
        <label>1</label>
    </ligand>
</feature>
<dbReference type="Gene3D" id="1.10.760.10">
    <property type="entry name" value="Cytochrome c-like domain"/>
    <property type="match status" value="3"/>
</dbReference>
<dbReference type="PANTHER" id="PTHR35008:SF8">
    <property type="entry name" value="ALCOHOL DEHYDROGENASE CYTOCHROME C SUBUNIT"/>
    <property type="match status" value="1"/>
</dbReference>
<feature type="binding site" description="covalent" evidence="9">
    <location>
        <position position="192"/>
    </location>
    <ligand>
        <name>heme c</name>
        <dbReference type="ChEBI" id="CHEBI:61717"/>
        <label>2</label>
    </ligand>
</feature>
<feature type="binding site" description="covalent" evidence="9">
    <location>
        <position position="323"/>
    </location>
    <ligand>
        <name>heme c</name>
        <dbReference type="ChEBI" id="CHEBI:61717"/>
        <label>3</label>
    </ligand>
</feature>
<evidence type="ECO:0000256" key="8">
    <source>
        <dbReference type="ARBA" id="ARBA00023136"/>
    </source>
</evidence>
<reference evidence="14 15" key="2">
    <citation type="submission" date="2020-02" db="EMBL/GenBank/DDBJ databases">
        <title>The new genus of Enterobacteriales.</title>
        <authorList>
            <person name="Kim I.S."/>
        </authorList>
    </citation>
    <scope>NUCLEOTIDE SEQUENCE [LARGE SCALE GENOMIC DNA]</scope>
    <source>
        <strain evidence="14 15">SAP-6</strain>
    </source>
</reference>
<proteinExistence type="predicted"/>
<evidence type="ECO:0000256" key="3">
    <source>
        <dbReference type="ARBA" id="ARBA00022617"/>
    </source>
</evidence>
<comment type="cofactor">
    <cofactor evidence="9">
        <name>heme c</name>
        <dbReference type="ChEBI" id="CHEBI:61717"/>
    </cofactor>
    <text evidence="9">Binds 3 heme c groups covalently per subunit.</text>
</comment>
<evidence type="ECO:0000256" key="5">
    <source>
        <dbReference type="ARBA" id="ARBA00022729"/>
    </source>
</evidence>
<keyword evidence="8" id="KW-0472">Membrane</keyword>
<keyword evidence="4 10" id="KW-0479">Metal-binding</keyword>
<dbReference type="GO" id="GO:0005506">
    <property type="term" value="F:iron ion binding"/>
    <property type="evidence" value="ECO:0007669"/>
    <property type="project" value="InterPro"/>
</dbReference>
<feature type="domain" description="Cytochrome c" evidence="13">
    <location>
        <begin position="22"/>
        <end position="131"/>
    </location>
</feature>
<dbReference type="PANTHER" id="PTHR35008">
    <property type="entry name" value="BLL4482 PROTEIN-RELATED"/>
    <property type="match status" value="1"/>
</dbReference>
<dbReference type="PIRSF" id="PIRSF000018">
    <property type="entry name" value="Mb_ADH_cyt_c"/>
    <property type="match status" value="1"/>
</dbReference>
<evidence type="ECO:0000256" key="6">
    <source>
        <dbReference type="ARBA" id="ARBA00022737"/>
    </source>
</evidence>
<evidence type="ECO:0000256" key="10">
    <source>
        <dbReference type="PIRSR" id="PIRSR000018-51"/>
    </source>
</evidence>
<dbReference type="SUPFAM" id="SSF46626">
    <property type="entry name" value="Cytochrome c"/>
    <property type="match status" value="3"/>
</dbReference>
<feature type="domain" description="Cytochrome c" evidence="13">
    <location>
        <begin position="174"/>
        <end position="287"/>
    </location>
</feature>
<name>A0A845SFL3_9GAMM</name>
<feature type="binding site" description="axial binding residue" evidence="10">
    <location>
        <position position="193"/>
    </location>
    <ligand>
        <name>heme c</name>
        <dbReference type="ChEBI" id="CHEBI:61717"/>
        <label>2</label>
    </ligand>
    <ligandPart>
        <name>Fe</name>
        <dbReference type="ChEBI" id="CHEBI:18248"/>
    </ligandPart>
</feature>
<evidence type="ECO:0000259" key="13">
    <source>
        <dbReference type="PROSITE" id="PS51007"/>
    </source>
</evidence>